<evidence type="ECO:0000313" key="2">
    <source>
        <dbReference type="EMBL" id="MBA0666254.1"/>
    </source>
</evidence>
<reference evidence="2 3" key="1">
    <citation type="journal article" date="2019" name="Genome Biol. Evol.">
        <title>Insights into the evolution of the New World diploid cottons (Gossypium, subgenus Houzingenia) based on genome sequencing.</title>
        <authorList>
            <person name="Grover C.E."/>
            <person name="Arick M.A. 2nd"/>
            <person name="Thrash A."/>
            <person name="Conover J.L."/>
            <person name="Sanders W.S."/>
            <person name="Peterson D.G."/>
            <person name="Frelichowski J.E."/>
            <person name="Scheffler J.A."/>
            <person name="Scheffler B.E."/>
            <person name="Wendel J.F."/>
        </authorList>
    </citation>
    <scope>NUCLEOTIDE SEQUENCE [LARGE SCALE GENOMIC DNA]</scope>
    <source>
        <strain evidence="2">57</strain>
        <tissue evidence="2">Leaf</tissue>
    </source>
</reference>
<dbReference type="Proteomes" id="UP000593573">
    <property type="component" value="Unassembled WGS sequence"/>
</dbReference>
<dbReference type="PANTHER" id="PTHR31286">
    <property type="entry name" value="GLYCINE-RICH CELL WALL STRUCTURAL PROTEIN 1.8-LIKE"/>
    <property type="match status" value="1"/>
</dbReference>
<proteinExistence type="predicted"/>
<feature type="domain" description="Zinc knuckle CX2CX4HX4C" evidence="1">
    <location>
        <begin position="93"/>
        <end position="133"/>
    </location>
</feature>
<dbReference type="InterPro" id="IPR025836">
    <property type="entry name" value="Zn_knuckle_CX2CX4HX4C"/>
</dbReference>
<evidence type="ECO:0000259" key="1">
    <source>
        <dbReference type="Pfam" id="PF14392"/>
    </source>
</evidence>
<name>A0A7J8VUY4_9ROSI</name>
<organism evidence="2 3">
    <name type="scientific">Gossypium klotzschianum</name>
    <dbReference type="NCBI Taxonomy" id="34286"/>
    <lineage>
        <taxon>Eukaryota</taxon>
        <taxon>Viridiplantae</taxon>
        <taxon>Streptophyta</taxon>
        <taxon>Embryophyta</taxon>
        <taxon>Tracheophyta</taxon>
        <taxon>Spermatophyta</taxon>
        <taxon>Magnoliopsida</taxon>
        <taxon>eudicotyledons</taxon>
        <taxon>Gunneridae</taxon>
        <taxon>Pentapetalae</taxon>
        <taxon>rosids</taxon>
        <taxon>malvids</taxon>
        <taxon>Malvales</taxon>
        <taxon>Malvaceae</taxon>
        <taxon>Malvoideae</taxon>
        <taxon>Gossypium</taxon>
    </lineage>
</organism>
<gene>
    <name evidence="2" type="ORF">Goklo_002691</name>
</gene>
<dbReference type="InterPro" id="IPR040256">
    <property type="entry name" value="At4g02000-like"/>
</dbReference>
<dbReference type="EMBL" id="JABFAB010000012">
    <property type="protein sequence ID" value="MBA0666254.1"/>
    <property type="molecule type" value="Genomic_DNA"/>
</dbReference>
<sequence length="224" mass="26359">MVVTGTDEEDMEKKKKFEIQMARQNLFLIVFELEEDLELIMEGRPWRYSEKIGPCLPEFDKKDLLHAIGVTFGGVLRSEITGEWCRLKINLNMQKPLRRGIFVLMDNRNKWWISFKYEKLPMFFFGCGRVGHCLSDSNELNPVEKIKIREDPPYMMALKAEFNLIRKESIKFNDFSKKVRDQCSYTDGSEVEVIKDKITGEVNSLKGMMHRRLQLSGEEKMMKK</sequence>
<dbReference type="PANTHER" id="PTHR31286:SF167">
    <property type="entry name" value="OS09G0268800 PROTEIN"/>
    <property type="match status" value="1"/>
</dbReference>
<dbReference type="OrthoDB" id="966987at2759"/>
<keyword evidence="3" id="KW-1185">Reference proteome</keyword>
<dbReference type="Pfam" id="PF14392">
    <property type="entry name" value="zf-CCHC_4"/>
    <property type="match status" value="1"/>
</dbReference>
<evidence type="ECO:0000313" key="3">
    <source>
        <dbReference type="Proteomes" id="UP000593573"/>
    </source>
</evidence>
<dbReference type="AlphaFoldDB" id="A0A7J8VUY4"/>
<comment type="caution">
    <text evidence="2">The sequence shown here is derived from an EMBL/GenBank/DDBJ whole genome shotgun (WGS) entry which is preliminary data.</text>
</comment>
<protein>
    <recommendedName>
        <fullName evidence="1">Zinc knuckle CX2CX4HX4C domain-containing protein</fullName>
    </recommendedName>
</protein>
<accession>A0A7J8VUY4</accession>